<evidence type="ECO:0000313" key="3">
    <source>
        <dbReference type="EMBL" id="SUZ71263.1"/>
    </source>
</evidence>
<keyword evidence="2" id="KW-1133">Transmembrane helix</keyword>
<dbReference type="AlphaFoldDB" id="A0A381Q0W5"/>
<dbReference type="InterPro" id="IPR008523">
    <property type="entry name" value="DUF805"/>
</dbReference>
<keyword evidence="2" id="KW-0472">Membrane</keyword>
<dbReference type="PANTHER" id="PTHR34980:SF2">
    <property type="entry name" value="INNER MEMBRANE PROTEIN YHAH-RELATED"/>
    <property type="match status" value="1"/>
</dbReference>
<accession>A0A381Q0W5</accession>
<dbReference type="PANTHER" id="PTHR34980">
    <property type="entry name" value="INNER MEMBRANE PROTEIN-RELATED-RELATED"/>
    <property type="match status" value="1"/>
</dbReference>
<feature type="transmembrane region" description="Helical" evidence="2">
    <location>
        <begin position="88"/>
        <end position="108"/>
    </location>
</feature>
<dbReference type="GO" id="GO:0005886">
    <property type="term" value="C:plasma membrane"/>
    <property type="evidence" value="ECO:0007669"/>
    <property type="project" value="TreeGrafter"/>
</dbReference>
<dbReference type="Pfam" id="PF05656">
    <property type="entry name" value="DUF805"/>
    <property type="match status" value="1"/>
</dbReference>
<feature type="region of interest" description="Disordered" evidence="1">
    <location>
        <begin position="114"/>
        <end position="133"/>
    </location>
</feature>
<evidence type="ECO:0008006" key="4">
    <source>
        <dbReference type="Google" id="ProtNLM"/>
    </source>
</evidence>
<gene>
    <name evidence="3" type="ORF">METZ01_LOCUS24117</name>
</gene>
<organism evidence="3">
    <name type="scientific">marine metagenome</name>
    <dbReference type="NCBI Taxonomy" id="408172"/>
    <lineage>
        <taxon>unclassified sequences</taxon>
        <taxon>metagenomes</taxon>
        <taxon>ecological metagenomes</taxon>
    </lineage>
</organism>
<keyword evidence="2" id="KW-0812">Transmembrane</keyword>
<evidence type="ECO:0000256" key="2">
    <source>
        <dbReference type="SAM" id="Phobius"/>
    </source>
</evidence>
<protein>
    <recommendedName>
        <fullName evidence="4">DUF805 domain-containing protein</fullName>
    </recommendedName>
</protein>
<evidence type="ECO:0000256" key="1">
    <source>
        <dbReference type="SAM" id="MobiDB-lite"/>
    </source>
</evidence>
<dbReference type="Gene3D" id="1.20.1740.10">
    <property type="entry name" value="Amino acid/polyamine transporter I"/>
    <property type="match status" value="1"/>
</dbReference>
<feature type="transmembrane region" description="Helical" evidence="2">
    <location>
        <begin position="33"/>
        <end position="50"/>
    </location>
</feature>
<dbReference type="EMBL" id="UINC01001116">
    <property type="protein sequence ID" value="SUZ71263.1"/>
    <property type="molecule type" value="Genomic_DNA"/>
</dbReference>
<feature type="transmembrane region" description="Helical" evidence="2">
    <location>
        <begin position="57"/>
        <end position="76"/>
    </location>
</feature>
<reference evidence="3" key="1">
    <citation type="submission" date="2018-05" db="EMBL/GenBank/DDBJ databases">
        <authorList>
            <person name="Lanie J.A."/>
            <person name="Ng W.-L."/>
            <person name="Kazmierczak K.M."/>
            <person name="Andrzejewski T.M."/>
            <person name="Davidsen T.M."/>
            <person name="Wayne K.J."/>
            <person name="Tettelin H."/>
            <person name="Glass J.I."/>
            <person name="Rusch D."/>
            <person name="Podicherti R."/>
            <person name="Tsui H.-C.T."/>
            <person name="Winkler M.E."/>
        </authorList>
    </citation>
    <scope>NUCLEOTIDE SEQUENCE</scope>
</reference>
<proteinExistence type="predicted"/>
<name>A0A381Q0W5_9ZZZZ</name>
<sequence length="133" mass="14881">MVGYGPSMKLVEHYIGGLLKYAEFSGRASRGEYWWFTIANTILAGIFWLLGNLGGPVSILSLLYLIAVLVPNLSITVRRLHDTGRSGWWLPLGLVPTPLVFIILFFMCQRGHSEENRYGPPVSSKGSNGKQWR</sequence>
<feature type="compositionally biased region" description="Polar residues" evidence="1">
    <location>
        <begin position="124"/>
        <end position="133"/>
    </location>
</feature>